<dbReference type="PANTHER" id="PTHR10880:SF15">
    <property type="entry name" value="MSL COMPLEX SUBUNIT 3"/>
    <property type="match status" value="1"/>
</dbReference>
<protein>
    <recommendedName>
        <fullName evidence="3">Chromatin modification-related protein EAF3</fullName>
    </recommendedName>
</protein>
<evidence type="ECO:0000256" key="2">
    <source>
        <dbReference type="ARBA" id="ARBA00009093"/>
    </source>
</evidence>
<dbReference type="PROSITE" id="PS51640">
    <property type="entry name" value="MRG"/>
    <property type="match status" value="1"/>
</dbReference>
<organism evidence="10 11">
    <name type="scientific">Batrachochytrium salamandrivorans</name>
    <dbReference type="NCBI Taxonomy" id="1357716"/>
    <lineage>
        <taxon>Eukaryota</taxon>
        <taxon>Fungi</taxon>
        <taxon>Fungi incertae sedis</taxon>
        <taxon>Chytridiomycota</taxon>
        <taxon>Chytridiomycota incertae sedis</taxon>
        <taxon>Chytridiomycetes</taxon>
        <taxon>Rhizophydiales</taxon>
        <taxon>Rhizophydiales incertae sedis</taxon>
        <taxon>Batrachochytrium</taxon>
    </lineage>
</organism>
<dbReference type="Pfam" id="PF22732">
    <property type="entry name" value="MSL3_chromo-like"/>
    <property type="match status" value="1"/>
</dbReference>
<dbReference type="InterPro" id="IPR016197">
    <property type="entry name" value="Chromo-like_dom_sf"/>
</dbReference>
<evidence type="ECO:0000313" key="10">
    <source>
        <dbReference type="EMBL" id="KAH6595940.1"/>
    </source>
</evidence>
<dbReference type="EMBL" id="JAFCIX010000267">
    <property type="protein sequence ID" value="KAH6595940.1"/>
    <property type="molecule type" value="Genomic_DNA"/>
</dbReference>
<evidence type="ECO:0000256" key="4">
    <source>
        <dbReference type="ARBA" id="ARBA00022853"/>
    </source>
</evidence>
<dbReference type="PIRSF" id="PIRSF038133">
    <property type="entry name" value="HAT_Nua4_EAF3/MRG15"/>
    <property type="match status" value="1"/>
</dbReference>
<dbReference type="Gene3D" id="1.10.274.30">
    <property type="entry name" value="MRG domain"/>
    <property type="match status" value="1"/>
</dbReference>
<sequence length="333" mass="38416">MDRRQSPFSILQDTHPSPLFNFTSYFLFQLRFWPMLDFEAGEAVLCFHGPLLYEAKVLAAEVFTDKDGFPDGPHYFVHYRGWKASWDEWVPPSRVLKNDADGLQRQAELRFSQATKKGNPKGILKPSPTSATDPAAGSHIKKRRRDSTADKEELFLRRPEIRISIPEPLKVQLVEDWEMITKSLKLVPLPREVTVSDVLDQFIEAIRMTIKPKGGRVRALDSSVLEVVQGLKRYFDKALGSILLYRFERQQYVEILKRMPTTPMSQIYGPEHFLRMFTQLPALVAHSSMDQDAVNILKDHFVQVLAYLQKNQSELFLKEYEAATPKYMASIRP</sequence>
<comment type="subcellular location">
    <subcellularLocation>
        <location evidence="1">Nucleus</location>
    </subcellularLocation>
</comment>
<evidence type="ECO:0000256" key="3">
    <source>
        <dbReference type="ARBA" id="ARBA00018505"/>
    </source>
</evidence>
<gene>
    <name evidence="10" type="ORF">BASA50_005520</name>
</gene>
<dbReference type="InterPro" id="IPR038217">
    <property type="entry name" value="MRG_C_sf"/>
</dbReference>
<evidence type="ECO:0000256" key="1">
    <source>
        <dbReference type="ARBA" id="ARBA00004123"/>
    </source>
</evidence>
<feature type="domain" description="Chromo" evidence="9">
    <location>
        <begin position="52"/>
        <end position="111"/>
    </location>
</feature>
<comment type="caution">
    <text evidence="10">The sequence shown here is derived from an EMBL/GenBank/DDBJ whole genome shotgun (WGS) entry which is preliminary data.</text>
</comment>
<dbReference type="InterPro" id="IPR026541">
    <property type="entry name" value="MRG_dom"/>
</dbReference>
<keyword evidence="11" id="KW-1185">Reference proteome</keyword>
<accession>A0ABQ8FCL4</accession>
<dbReference type="PANTHER" id="PTHR10880">
    <property type="entry name" value="MORTALITY FACTOR 4-LIKE PROTEIN"/>
    <property type="match status" value="1"/>
</dbReference>
<dbReference type="Gene3D" id="2.30.30.140">
    <property type="match status" value="1"/>
</dbReference>
<dbReference type="Pfam" id="PF05712">
    <property type="entry name" value="MRG"/>
    <property type="match status" value="1"/>
</dbReference>
<evidence type="ECO:0000256" key="5">
    <source>
        <dbReference type="ARBA" id="ARBA00023015"/>
    </source>
</evidence>
<evidence type="ECO:0000256" key="7">
    <source>
        <dbReference type="ARBA" id="ARBA00023242"/>
    </source>
</evidence>
<evidence type="ECO:0000259" key="9">
    <source>
        <dbReference type="SMART" id="SM00298"/>
    </source>
</evidence>
<feature type="region of interest" description="Disordered" evidence="8">
    <location>
        <begin position="116"/>
        <end position="148"/>
    </location>
</feature>
<keyword evidence="4" id="KW-0156">Chromatin regulator</keyword>
<dbReference type="InterPro" id="IPR008676">
    <property type="entry name" value="MRG"/>
</dbReference>
<evidence type="ECO:0000313" key="11">
    <source>
        <dbReference type="Proteomes" id="UP001648503"/>
    </source>
</evidence>
<evidence type="ECO:0000256" key="8">
    <source>
        <dbReference type="SAM" id="MobiDB-lite"/>
    </source>
</evidence>
<evidence type="ECO:0000256" key="6">
    <source>
        <dbReference type="ARBA" id="ARBA00023163"/>
    </source>
</evidence>
<dbReference type="SUPFAM" id="SSF54160">
    <property type="entry name" value="Chromo domain-like"/>
    <property type="match status" value="1"/>
</dbReference>
<comment type="similarity">
    <text evidence="2">Belongs to the MRG family.</text>
</comment>
<dbReference type="InterPro" id="IPR000953">
    <property type="entry name" value="Chromo/chromo_shadow_dom"/>
</dbReference>
<name>A0ABQ8FCL4_9FUNG</name>
<keyword evidence="5" id="KW-0805">Transcription regulation</keyword>
<reference evidence="10 11" key="1">
    <citation type="submission" date="2021-02" db="EMBL/GenBank/DDBJ databases">
        <title>Variation within the Batrachochytrium salamandrivorans European outbreak.</title>
        <authorList>
            <person name="Kelly M."/>
            <person name="Pasmans F."/>
            <person name="Shea T.P."/>
            <person name="Munoz J.F."/>
            <person name="Carranza S."/>
            <person name="Cuomo C.A."/>
            <person name="Martel A."/>
        </authorList>
    </citation>
    <scope>NUCLEOTIDE SEQUENCE [LARGE SCALE GENOMIC DNA]</scope>
    <source>
        <strain evidence="10 11">AMFP18/2</strain>
    </source>
</reference>
<dbReference type="SMART" id="SM00298">
    <property type="entry name" value="CHROMO"/>
    <property type="match status" value="1"/>
</dbReference>
<dbReference type="Proteomes" id="UP001648503">
    <property type="component" value="Unassembled WGS sequence"/>
</dbReference>
<keyword evidence="7" id="KW-0539">Nucleus</keyword>
<proteinExistence type="inferred from homology"/>
<keyword evidence="6" id="KW-0804">Transcription</keyword>
<dbReference type="InterPro" id="IPR053820">
    <property type="entry name" value="MSL3_chromo-like"/>
</dbReference>